<feature type="domain" description="YdbS-like PH" evidence="3">
    <location>
        <begin position="148"/>
        <end position="213"/>
    </location>
</feature>
<dbReference type="Proteomes" id="UP000654075">
    <property type="component" value="Unassembled WGS sequence"/>
</dbReference>
<gene>
    <name evidence="4" type="ORF">PGLA1383_LOCUS57084</name>
</gene>
<evidence type="ECO:0000256" key="2">
    <source>
        <dbReference type="SAM" id="Phobius"/>
    </source>
</evidence>
<reference evidence="4" key="1">
    <citation type="submission" date="2021-02" db="EMBL/GenBank/DDBJ databases">
        <authorList>
            <person name="Dougan E. K."/>
            <person name="Rhodes N."/>
            <person name="Thang M."/>
            <person name="Chan C."/>
        </authorList>
    </citation>
    <scope>NUCLEOTIDE SEQUENCE</scope>
</reference>
<feature type="transmembrane region" description="Helical" evidence="2">
    <location>
        <begin position="33"/>
        <end position="55"/>
    </location>
</feature>
<evidence type="ECO:0000313" key="4">
    <source>
        <dbReference type="EMBL" id="CAE8642650.1"/>
    </source>
</evidence>
<feature type="region of interest" description="Disordered" evidence="1">
    <location>
        <begin position="88"/>
        <end position="113"/>
    </location>
</feature>
<evidence type="ECO:0000313" key="5">
    <source>
        <dbReference type="Proteomes" id="UP000654075"/>
    </source>
</evidence>
<sequence>MLRTHLAMPGAASIPQAVRRNGGLRCRRSPSALAVFAAAAGLSCCWLAAQCFVAGGRAVLRARPAGEFAASLRAEKKNKQRLSLQEALERAKEEKSPKGDKKEEAKLSPEATFWEGPPSSTELFAPFLSCFAVIGIIPFIAAMNRQFRVKYKITDRRISVSGGFDGKDVTEFSYQEVYEIKYGLRWLGYCADMRINLRDGAKVELFGLLNFEDNYQYILERLEKDAKKRSDGPPNLRK</sequence>
<keyword evidence="2" id="KW-0812">Transmembrane</keyword>
<dbReference type="AlphaFoldDB" id="A0A813HZ09"/>
<feature type="transmembrane region" description="Helical" evidence="2">
    <location>
        <begin position="123"/>
        <end position="143"/>
    </location>
</feature>
<keyword evidence="2" id="KW-0472">Membrane</keyword>
<dbReference type="EMBL" id="CAJNNV010033186">
    <property type="protein sequence ID" value="CAE8642650.1"/>
    <property type="molecule type" value="Genomic_DNA"/>
</dbReference>
<proteinExistence type="predicted"/>
<dbReference type="Pfam" id="PF03703">
    <property type="entry name" value="bPH_2"/>
    <property type="match status" value="1"/>
</dbReference>
<organism evidence="4 5">
    <name type="scientific">Polarella glacialis</name>
    <name type="common">Dinoflagellate</name>
    <dbReference type="NCBI Taxonomy" id="89957"/>
    <lineage>
        <taxon>Eukaryota</taxon>
        <taxon>Sar</taxon>
        <taxon>Alveolata</taxon>
        <taxon>Dinophyceae</taxon>
        <taxon>Suessiales</taxon>
        <taxon>Suessiaceae</taxon>
        <taxon>Polarella</taxon>
    </lineage>
</organism>
<dbReference type="InterPro" id="IPR005182">
    <property type="entry name" value="YdbS-like_PH"/>
</dbReference>
<dbReference type="PANTHER" id="PTHR35688">
    <property type="entry name" value="NAD(P)-LINKED OXIDOREDUCTASE SUPERFAMILY PROTEIN"/>
    <property type="match status" value="1"/>
</dbReference>
<feature type="compositionally biased region" description="Basic and acidic residues" evidence="1">
    <location>
        <begin position="88"/>
        <end position="107"/>
    </location>
</feature>
<name>A0A813HZ09_POLGL</name>
<dbReference type="PANTHER" id="PTHR35688:SF2">
    <property type="entry name" value="NAD(P)-LINKED OXIDOREDUCTASE SUPERFAMILY PROTEIN"/>
    <property type="match status" value="1"/>
</dbReference>
<accession>A0A813HZ09</accession>
<evidence type="ECO:0000256" key="1">
    <source>
        <dbReference type="SAM" id="MobiDB-lite"/>
    </source>
</evidence>
<comment type="caution">
    <text evidence="4">The sequence shown here is derived from an EMBL/GenBank/DDBJ whole genome shotgun (WGS) entry which is preliminary data.</text>
</comment>
<keyword evidence="2" id="KW-1133">Transmembrane helix</keyword>
<evidence type="ECO:0000259" key="3">
    <source>
        <dbReference type="Pfam" id="PF03703"/>
    </source>
</evidence>
<protein>
    <recommendedName>
        <fullName evidence="3">YdbS-like PH domain-containing protein</fullName>
    </recommendedName>
</protein>
<dbReference type="OrthoDB" id="3001at2759"/>
<keyword evidence="5" id="KW-1185">Reference proteome</keyword>